<dbReference type="EMBL" id="JAPEVI010000003">
    <property type="protein sequence ID" value="MCX2724321.1"/>
    <property type="molecule type" value="Genomic_DNA"/>
</dbReference>
<evidence type="ECO:0000259" key="5">
    <source>
        <dbReference type="PROSITE" id="PS50931"/>
    </source>
</evidence>
<dbReference type="SUPFAM" id="SSF46785">
    <property type="entry name" value="Winged helix' DNA-binding domain"/>
    <property type="match status" value="1"/>
</dbReference>
<dbReference type="InterPro" id="IPR036390">
    <property type="entry name" value="WH_DNA-bd_sf"/>
</dbReference>
<dbReference type="InterPro" id="IPR005119">
    <property type="entry name" value="LysR_subst-bd"/>
</dbReference>
<comment type="caution">
    <text evidence="6">The sequence shown here is derived from an EMBL/GenBank/DDBJ whole genome shotgun (WGS) entry which is preliminary data.</text>
</comment>
<keyword evidence="7" id="KW-1185">Reference proteome</keyword>
<keyword evidence="2" id="KW-0805">Transcription regulation</keyword>
<dbReference type="PROSITE" id="PS50931">
    <property type="entry name" value="HTH_LYSR"/>
    <property type="match status" value="1"/>
</dbReference>
<evidence type="ECO:0000256" key="4">
    <source>
        <dbReference type="ARBA" id="ARBA00023163"/>
    </source>
</evidence>
<dbReference type="Gene3D" id="1.10.10.10">
    <property type="entry name" value="Winged helix-like DNA-binding domain superfamily/Winged helix DNA-binding domain"/>
    <property type="match status" value="1"/>
</dbReference>
<comment type="similarity">
    <text evidence="1">Belongs to the LysR transcriptional regulatory family.</text>
</comment>
<name>A0ABT3R5B5_9HYPH</name>
<dbReference type="InterPro" id="IPR058163">
    <property type="entry name" value="LysR-type_TF_proteobact-type"/>
</dbReference>
<feature type="domain" description="HTH lysR-type" evidence="5">
    <location>
        <begin position="5"/>
        <end position="62"/>
    </location>
</feature>
<reference evidence="6 7" key="1">
    <citation type="journal article" date="2016" name="Int. J. Syst. Evol. Microbiol.">
        <title>Labrenzia salina sp. nov., isolated from the rhizosphere of the halophyte Arthrocnemum macrostachyum.</title>
        <authorList>
            <person name="Camacho M."/>
            <person name="Redondo-Gomez S."/>
            <person name="Rodriguez-Llorente I."/>
            <person name="Rohde M."/>
            <person name="Sproer C."/>
            <person name="Schumann P."/>
            <person name="Klenk H.P."/>
            <person name="Montero-Calasanz M.D.C."/>
        </authorList>
    </citation>
    <scope>NUCLEOTIDE SEQUENCE [LARGE SCALE GENOMIC DNA]</scope>
    <source>
        <strain evidence="6 7">DSM 29163</strain>
    </source>
</reference>
<dbReference type="PANTHER" id="PTHR30537">
    <property type="entry name" value="HTH-TYPE TRANSCRIPTIONAL REGULATOR"/>
    <property type="match status" value="1"/>
</dbReference>
<evidence type="ECO:0000256" key="3">
    <source>
        <dbReference type="ARBA" id="ARBA00023125"/>
    </source>
</evidence>
<gene>
    <name evidence="6" type="ORF">ON753_18420</name>
</gene>
<dbReference type="InterPro" id="IPR000847">
    <property type="entry name" value="LysR_HTH_N"/>
</dbReference>
<protein>
    <submittedName>
        <fullName evidence="6">LysR family transcriptional regulator</fullName>
    </submittedName>
</protein>
<dbReference type="Pfam" id="PF03466">
    <property type="entry name" value="LysR_substrate"/>
    <property type="match status" value="1"/>
</dbReference>
<proteinExistence type="inferred from homology"/>
<evidence type="ECO:0000256" key="1">
    <source>
        <dbReference type="ARBA" id="ARBA00009437"/>
    </source>
</evidence>
<accession>A0ABT3R5B5</accession>
<dbReference type="PANTHER" id="PTHR30537:SF3">
    <property type="entry name" value="TRANSCRIPTIONAL REGULATORY PROTEIN"/>
    <property type="match status" value="1"/>
</dbReference>
<dbReference type="InterPro" id="IPR036388">
    <property type="entry name" value="WH-like_DNA-bd_sf"/>
</dbReference>
<evidence type="ECO:0000256" key="2">
    <source>
        <dbReference type="ARBA" id="ARBA00023015"/>
    </source>
</evidence>
<dbReference type="Proteomes" id="UP001300261">
    <property type="component" value="Unassembled WGS sequence"/>
</dbReference>
<dbReference type="Pfam" id="PF00126">
    <property type="entry name" value="HTH_1"/>
    <property type="match status" value="1"/>
</dbReference>
<dbReference type="RefSeq" id="WP_265964229.1">
    <property type="nucleotide sequence ID" value="NZ_JAPEVI010000003.1"/>
</dbReference>
<dbReference type="SUPFAM" id="SSF53850">
    <property type="entry name" value="Periplasmic binding protein-like II"/>
    <property type="match status" value="1"/>
</dbReference>
<evidence type="ECO:0000313" key="6">
    <source>
        <dbReference type="EMBL" id="MCX2724321.1"/>
    </source>
</evidence>
<keyword evidence="3" id="KW-0238">DNA-binding</keyword>
<evidence type="ECO:0000313" key="7">
    <source>
        <dbReference type="Proteomes" id="UP001300261"/>
    </source>
</evidence>
<keyword evidence="4" id="KW-0804">Transcription</keyword>
<organism evidence="6 7">
    <name type="scientific">Roseibium salinum</name>
    <dbReference type="NCBI Taxonomy" id="1604349"/>
    <lineage>
        <taxon>Bacteria</taxon>
        <taxon>Pseudomonadati</taxon>
        <taxon>Pseudomonadota</taxon>
        <taxon>Alphaproteobacteria</taxon>
        <taxon>Hyphomicrobiales</taxon>
        <taxon>Stappiaceae</taxon>
        <taxon>Roseibium</taxon>
    </lineage>
</organism>
<sequence length="286" mass="32002">MKRNLDWEDLRLFLAVAEAEGLAGAADKTGVSAATLGRRVSSLERSLNVRLVEREARGYRLTAAGRDLVRHLEGMDQAAKAIADWREGRPVRRRIRISAGEWTTRLLIDNISGFWTPDSDWEPEFLADLRHRDVARRQIDIGVRNSRPKQAWLAGQKVGTVQYAAYQARDVPAGTELGWIGLVEDDAHSLTGLWLKENHGDEAVITLNKTSLSLSLVRQGQVRMLLPLFVGDACQDLVRITAPIDSLQTERWLVMHQDERHEPAVRHAVSALAKMLKQNPLLSSGV</sequence>